<name>A0ABW1R342_9LACO</name>
<dbReference type="Pfam" id="PF11877">
    <property type="entry name" value="DUF3397"/>
    <property type="match status" value="1"/>
</dbReference>
<evidence type="ECO:0000313" key="3">
    <source>
        <dbReference type="Proteomes" id="UP001596253"/>
    </source>
</evidence>
<organism evidence="2 3">
    <name type="scientific">Lactiplantibacillus dongliensis</name>
    <dbReference type="NCBI Taxonomy" id="2559919"/>
    <lineage>
        <taxon>Bacteria</taxon>
        <taxon>Bacillati</taxon>
        <taxon>Bacillota</taxon>
        <taxon>Bacilli</taxon>
        <taxon>Lactobacillales</taxon>
        <taxon>Lactobacillaceae</taxon>
        <taxon>Lactiplantibacillus</taxon>
    </lineage>
</organism>
<keyword evidence="1" id="KW-1133">Transmembrane helix</keyword>
<feature type="transmembrane region" description="Helical" evidence="1">
    <location>
        <begin position="104"/>
        <end position="123"/>
    </location>
</feature>
<dbReference type="RefSeq" id="WP_137640340.1">
    <property type="nucleotide sequence ID" value="NZ_BJDK01000018.1"/>
</dbReference>
<feature type="transmembrane region" description="Helical" evidence="1">
    <location>
        <begin position="37"/>
        <end position="56"/>
    </location>
</feature>
<protein>
    <submittedName>
        <fullName evidence="2">DUF3397 domain-containing protein</fullName>
    </submittedName>
</protein>
<gene>
    <name evidence="2" type="ORF">ACFP3T_01230</name>
</gene>
<accession>A0ABW1R342</accession>
<dbReference type="Proteomes" id="UP001596253">
    <property type="component" value="Unassembled WGS sequence"/>
</dbReference>
<feature type="transmembrane region" description="Helical" evidence="1">
    <location>
        <begin position="68"/>
        <end position="84"/>
    </location>
</feature>
<sequence>MHDLFTNWLGQLGLLVIVAIVFWGLKRVFKRRWPKTLLLIDFWPPLLIIFTHYLTLQATESSIVPYEMLSLMIMGIGLTLLEVLQRGEILYGRFFRLYWRANDLVTILVYVIAFGCFVLAKVGL</sequence>
<reference evidence="3" key="1">
    <citation type="journal article" date="2019" name="Int. J. Syst. Evol. Microbiol.">
        <title>The Global Catalogue of Microorganisms (GCM) 10K type strain sequencing project: providing services to taxonomists for standard genome sequencing and annotation.</title>
        <authorList>
            <consortium name="The Broad Institute Genomics Platform"/>
            <consortium name="The Broad Institute Genome Sequencing Center for Infectious Disease"/>
            <person name="Wu L."/>
            <person name="Ma J."/>
        </authorList>
    </citation>
    <scope>NUCLEOTIDE SEQUENCE [LARGE SCALE GENOMIC DNA]</scope>
    <source>
        <strain evidence="3">CCM 8932</strain>
    </source>
</reference>
<dbReference type="InterPro" id="IPR024515">
    <property type="entry name" value="DUF3397"/>
</dbReference>
<proteinExistence type="predicted"/>
<feature type="transmembrane region" description="Helical" evidence="1">
    <location>
        <begin position="6"/>
        <end position="25"/>
    </location>
</feature>
<dbReference type="EMBL" id="JBHSSD010000006">
    <property type="protein sequence ID" value="MFC6163292.1"/>
    <property type="molecule type" value="Genomic_DNA"/>
</dbReference>
<evidence type="ECO:0000256" key="1">
    <source>
        <dbReference type="SAM" id="Phobius"/>
    </source>
</evidence>
<evidence type="ECO:0000313" key="2">
    <source>
        <dbReference type="EMBL" id="MFC6163292.1"/>
    </source>
</evidence>
<keyword evidence="1" id="KW-0812">Transmembrane</keyword>
<comment type="caution">
    <text evidence="2">The sequence shown here is derived from an EMBL/GenBank/DDBJ whole genome shotgun (WGS) entry which is preliminary data.</text>
</comment>
<keyword evidence="3" id="KW-1185">Reference proteome</keyword>
<keyword evidence="1" id="KW-0472">Membrane</keyword>